<gene>
    <name evidence="1" type="ORF">CR8_154</name>
</gene>
<evidence type="ECO:0000313" key="1">
    <source>
        <dbReference type="EMBL" id="AIA64684.1"/>
    </source>
</evidence>
<evidence type="ECO:0000313" key="2">
    <source>
        <dbReference type="Proteomes" id="UP000026984"/>
    </source>
</evidence>
<organism evidence="1 2">
    <name type="scientific">Cronobacter phage CR8</name>
    <dbReference type="NCBI Taxonomy" id="1327934"/>
    <lineage>
        <taxon>Viruses</taxon>
        <taxon>Duplodnaviria</taxon>
        <taxon>Heunggongvirae</taxon>
        <taxon>Uroviricota</taxon>
        <taxon>Caudoviricetes</taxon>
        <taxon>Vequintavirinae</taxon>
        <taxon>Certrevirus</taxon>
        <taxon>Certrevirus CR8</taxon>
    </lineage>
</organism>
<dbReference type="KEGG" id="vg:19686905"/>
<dbReference type="Proteomes" id="UP000026984">
    <property type="component" value="Segment"/>
</dbReference>
<reference evidence="1 2" key="1">
    <citation type="submission" date="2013-04" db="EMBL/GenBank/DDBJ databases">
        <title>Complete Genome Sequence of Cronobacter sakazakii Bacteriophage CR8.</title>
        <authorList>
            <person name="Kim Y."/>
            <person name="Shin H."/>
            <person name="Ryu S."/>
        </authorList>
    </citation>
    <scope>NUCLEOTIDE SEQUENCE [LARGE SCALE GENOMIC DNA]</scope>
</reference>
<proteinExistence type="predicted"/>
<dbReference type="RefSeq" id="YP_009042391.1">
    <property type="nucleotide sequence ID" value="NC_024354.1"/>
</dbReference>
<dbReference type="EMBL" id="KC954774">
    <property type="protein sequence ID" value="AIA64684.1"/>
    <property type="molecule type" value="Genomic_DNA"/>
</dbReference>
<sequence>MEIIKHVISVNVAVIGAVEELGGAHFSKWNGNQCFASWQMEKSEVARILSFGNMGRKVLGEDIARGLQIGYTLAKDILNDIEKAM</sequence>
<keyword evidence="2" id="KW-1185">Reference proteome</keyword>
<name>A0A060AH19_9CAUD</name>
<accession>A0A060AH19</accession>
<protein>
    <submittedName>
        <fullName evidence="1">Uncharacterized protein</fullName>
    </submittedName>
</protein>
<dbReference type="GeneID" id="19686905"/>